<dbReference type="InterPro" id="IPR020894">
    <property type="entry name" value="Cadherin_CS"/>
</dbReference>
<keyword evidence="6" id="KW-0472">Membrane</keyword>
<gene>
    <name evidence="9" type="ORF">MAR_029722</name>
</gene>
<protein>
    <submittedName>
        <fullName evidence="9">CELR1-like protein</fullName>
    </submittedName>
</protein>
<evidence type="ECO:0000256" key="5">
    <source>
        <dbReference type="ARBA" id="ARBA00022989"/>
    </source>
</evidence>
<sequence length="269" mass="29685">MNVHTVAAERVGPTWYCTEDTCDTLYDTVHLIHREDTVQVRHRLYTGKTPNSLYTGKTSYRLNTGKTPYRLYTEEQQLELVHWEKPALGRTDGNVTLATKLAENFAVGTVFTKLKAVSEPEEYIITYASVPDTFSVNNTGHVTVEFSAALDYEARNSVPSTVTMTITIEVEDRNDNAPMFSNNPTTVYIAPGLGKVKAGDDTTAKFAIRMYQGVITTTGVEFERDKYTLVVTAVDGGTPPLTGSTTVIVDMGNRQKGLRPGPLETGIYP</sequence>
<keyword evidence="2" id="KW-0812">Transmembrane</keyword>
<evidence type="ECO:0000256" key="7">
    <source>
        <dbReference type="PROSITE-ProRule" id="PRU00043"/>
    </source>
</evidence>
<organism evidence="9 10">
    <name type="scientific">Mya arenaria</name>
    <name type="common">Soft-shell clam</name>
    <dbReference type="NCBI Taxonomy" id="6604"/>
    <lineage>
        <taxon>Eukaryota</taxon>
        <taxon>Metazoa</taxon>
        <taxon>Spiralia</taxon>
        <taxon>Lophotrochozoa</taxon>
        <taxon>Mollusca</taxon>
        <taxon>Bivalvia</taxon>
        <taxon>Autobranchia</taxon>
        <taxon>Heteroconchia</taxon>
        <taxon>Euheterodonta</taxon>
        <taxon>Imparidentia</taxon>
        <taxon>Neoheterodontei</taxon>
        <taxon>Myida</taxon>
        <taxon>Myoidea</taxon>
        <taxon>Myidae</taxon>
        <taxon>Mya</taxon>
    </lineage>
</organism>
<dbReference type="PANTHER" id="PTHR24026">
    <property type="entry name" value="FAT ATYPICAL CADHERIN-RELATED"/>
    <property type="match status" value="1"/>
</dbReference>
<dbReference type="SUPFAM" id="SSF49313">
    <property type="entry name" value="Cadherin-like"/>
    <property type="match status" value="2"/>
</dbReference>
<keyword evidence="10" id="KW-1185">Reference proteome</keyword>
<dbReference type="InterPro" id="IPR002126">
    <property type="entry name" value="Cadherin-like_dom"/>
</dbReference>
<evidence type="ECO:0000313" key="10">
    <source>
        <dbReference type="Proteomes" id="UP001164746"/>
    </source>
</evidence>
<dbReference type="EMBL" id="CP111013">
    <property type="protein sequence ID" value="WAQ97032.1"/>
    <property type="molecule type" value="Genomic_DNA"/>
</dbReference>
<keyword evidence="4 7" id="KW-0106">Calcium</keyword>
<evidence type="ECO:0000259" key="8">
    <source>
        <dbReference type="PROSITE" id="PS50268"/>
    </source>
</evidence>
<keyword evidence="3" id="KW-0677">Repeat</keyword>
<reference evidence="9" key="1">
    <citation type="submission" date="2022-11" db="EMBL/GenBank/DDBJ databases">
        <title>Centuries of genome instability and evolution in soft-shell clam transmissible cancer (bioRxiv).</title>
        <authorList>
            <person name="Hart S.F.M."/>
            <person name="Yonemitsu M.A."/>
            <person name="Giersch R.M."/>
            <person name="Beal B.F."/>
            <person name="Arriagada G."/>
            <person name="Davis B.W."/>
            <person name="Ostrander E.A."/>
            <person name="Goff S.P."/>
            <person name="Metzger M.J."/>
        </authorList>
    </citation>
    <scope>NUCLEOTIDE SEQUENCE</scope>
    <source>
        <strain evidence="9">MELC-2E11</strain>
        <tissue evidence="9">Siphon/mantle</tissue>
    </source>
</reference>
<dbReference type="Proteomes" id="UP001164746">
    <property type="component" value="Chromosome 2"/>
</dbReference>
<proteinExistence type="predicted"/>
<dbReference type="InterPro" id="IPR015919">
    <property type="entry name" value="Cadherin-like_sf"/>
</dbReference>
<accession>A0ABY7DH68</accession>
<comment type="subcellular location">
    <subcellularLocation>
        <location evidence="1">Membrane</location>
    </subcellularLocation>
</comment>
<evidence type="ECO:0000256" key="4">
    <source>
        <dbReference type="ARBA" id="ARBA00022837"/>
    </source>
</evidence>
<evidence type="ECO:0000256" key="6">
    <source>
        <dbReference type="ARBA" id="ARBA00023136"/>
    </source>
</evidence>
<name>A0ABY7DH68_MYAAR</name>
<evidence type="ECO:0000256" key="1">
    <source>
        <dbReference type="ARBA" id="ARBA00004370"/>
    </source>
</evidence>
<dbReference type="PROSITE" id="PS00232">
    <property type="entry name" value="CADHERIN_1"/>
    <property type="match status" value="1"/>
</dbReference>
<dbReference type="Gene3D" id="2.60.40.60">
    <property type="entry name" value="Cadherins"/>
    <property type="match status" value="2"/>
</dbReference>
<evidence type="ECO:0000313" key="9">
    <source>
        <dbReference type="EMBL" id="WAQ97032.1"/>
    </source>
</evidence>
<keyword evidence="5" id="KW-1133">Transmembrane helix</keyword>
<dbReference type="PANTHER" id="PTHR24026:SF126">
    <property type="entry name" value="PROTOCADHERIN FAT 4"/>
    <property type="match status" value="1"/>
</dbReference>
<feature type="domain" description="Cadherin" evidence="8">
    <location>
        <begin position="156"/>
        <end position="264"/>
    </location>
</feature>
<evidence type="ECO:0000256" key="2">
    <source>
        <dbReference type="ARBA" id="ARBA00022692"/>
    </source>
</evidence>
<dbReference type="CDD" id="cd11304">
    <property type="entry name" value="Cadherin_repeat"/>
    <property type="match status" value="2"/>
</dbReference>
<dbReference type="PROSITE" id="PS50268">
    <property type="entry name" value="CADHERIN_2"/>
    <property type="match status" value="1"/>
</dbReference>
<evidence type="ECO:0000256" key="3">
    <source>
        <dbReference type="ARBA" id="ARBA00022737"/>
    </source>
</evidence>